<keyword evidence="6" id="KW-0808">Transferase</keyword>
<keyword evidence="7 12" id="KW-0812">Transmembrane</keyword>
<dbReference type="PROSITE" id="PS50109">
    <property type="entry name" value="HIS_KIN"/>
    <property type="match status" value="1"/>
</dbReference>
<evidence type="ECO:0000259" key="14">
    <source>
        <dbReference type="PROSITE" id="PS50885"/>
    </source>
</evidence>
<dbReference type="EMBL" id="FOGF01000062">
    <property type="protein sequence ID" value="SER49138.1"/>
    <property type="molecule type" value="Genomic_DNA"/>
</dbReference>
<dbReference type="SMART" id="SM00387">
    <property type="entry name" value="HATPase_c"/>
    <property type="match status" value="1"/>
</dbReference>
<evidence type="ECO:0000256" key="4">
    <source>
        <dbReference type="ARBA" id="ARBA00015735"/>
    </source>
</evidence>
<dbReference type="InterPro" id="IPR005467">
    <property type="entry name" value="His_kinase_dom"/>
</dbReference>
<dbReference type="InterPro" id="IPR036097">
    <property type="entry name" value="HisK_dim/P_sf"/>
</dbReference>
<dbReference type="Proteomes" id="UP000198556">
    <property type="component" value="Unassembled WGS sequence"/>
</dbReference>
<gene>
    <name evidence="15" type="ORF">SAMN05421767_1628</name>
</gene>
<comment type="catalytic activity">
    <reaction evidence="1">
        <text>ATP + protein L-histidine = ADP + protein N-phospho-L-histidine.</text>
        <dbReference type="EC" id="2.7.13.3"/>
    </reaction>
</comment>
<feature type="domain" description="HAMP" evidence="14">
    <location>
        <begin position="209"/>
        <end position="263"/>
    </location>
</feature>
<dbReference type="STRING" id="137733.SAMN05421767_1628"/>
<comment type="subcellular location">
    <subcellularLocation>
        <location evidence="2">Membrane</location>
        <topology evidence="2">Multi-pass membrane protein</topology>
    </subcellularLocation>
</comment>
<dbReference type="EC" id="2.7.13.3" evidence="3"/>
<accession>A0A1H9PLT5</accession>
<dbReference type="Pfam" id="PF02518">
    <property type="entry name" value="HATPase_c"/>
    <property type="match status" value="1"/>
</dbReference>
<dbReference type="Pfam" id="PF18719">
    <property type="entry name" value="ArlS_N"/>
    <property type="match status" value="1"/>
</dbReference>
<dbReference type="PANTHER" id="PTHR45528">
    <property type="entry name" value="SENSOR HISTIDINE KINASE CPXA"/>
    <property type="match status" value="1"/>
</dbReference>
<dbReference type="Pfam" id="PF00512">
    <property type="entry name" value="HisKA"/>
    <property type="match status" value="1"/>
</dbReference>
<evidence type="ECO:0000313" key="15">
    <source>
        <dbReference type="EMBL" id="SER49138.1"/>
    </source>
</evidence>
<dbReference type="Gene3D" id="6.10.340.10">
    <property type="match status" value="1"/>
</dbReference>
<evidence type="ECO:0000313" key="16">
    <source>
        <dbReference type="Proteomes" id="UP000198556"/>
    </source>
</evidence>
<keyword evidence="10" id="KW-0902">Two-component regulatory system</keyword>
<evidence type="ECO:0000256" key="3">
    <source>
        <dbReference type="ARBA" id="ARBA00012438"/>
    </source>
</evidence>
<dbReference type="GO" id="GO:0000155">
    <property type="term" value="F:phosphorelay sensor kinase activity"/>
    <property type="evidence" value="ECO:0007669"/>
    <property type="project" value="InterPro"/>
</dbReference>
<evidence type="ECO:0000259" key="13">
    <source>
        <dbReference type="PROSITE" id="PS50109"/>
    </source>
</evidence>
<organism evidence="15 16">
    <name type="scientific">Granulicatella balaenopterae</name>
    <dbReference type="NCBI Taxonomy" id="137733"/>
    <lineage>
        <taxon>Bacteria</taxon>
        <taxon>Bacillati</taxon>
        <taxon>Bacillota</taxon>
        <taxon>Bacilli</taxon>
        <taxon>Lactobacillales</taxon>
        <taxon>Carnobacteriaceae</taxon>
        <taxon>Granulicatella</taxon>
    </lineage>
</organism>
<dbReference type="RefSeq" id="WP_245711166.1">
    <property type="nucleotide sequence ID" value="NZ_FOGF01000062.1"/>
</dbReference>
<dbReference type="SUPFAM" id="SSF55874">
    <property type="entry name" value="ATPase domain of HSP90 chaperone/DNA topoisomerase II/histidine kinase"/>
    <property type="match status" value="1"/>
</dbReference>
<reference evidence="15 16" key="1">
    <citation type="submission" date="2016-10" db="EMBL/GenBank/DDBJ databases">
        <authorList>
            <person name="de Groot N.N."/>
        </authorList>
    </citation>
    <scope>NUCLEOTIDE SEQUENCE [LARGE SCALE GENOMIC DNA]</scope>
    <source>
        <strain evidence="15 16">DSM 15827</strain>
    </source>
</reference>
<dbReference type="SUPFAM" id="SSF47384">
    <property type="entry name" value="Homodimeric domain of signal transducing histidine kinase"/>
    <property type="match status" value="1"/>
</dbReference>
<dbReference type="InterPro" id="IPR036890">
    <property type="entry name" value="HATPase_C_sf"/>
</dbReference>
<dbReference type="FunFam" id="1.10.287.130:FF:000001">
    <property type="entry name" value="Two-component sensor histidine kinase"/>
    <property type="match status" value="1"/>
</dbReference>
<keyword evidence="8 15" id="KW-0418">Kinase</keyword>
<evidence type="ECO:0000256" key="5">
    <source>
        <dbReference type="ARBA" id="ARBA00022553"/>
    </source>
</evidence>
<dbReference type="InterPro" id="IPR004358">
    <property type="entry name" value="Sig_transdc_His_kin-like_C"/>
</dbReference>
<keyword evidence="5" id="KW-0597">Phosphoprotein</keyword>
<dbReference type="Gene3D" id="3.30.565.10">
    <property type="entry name" value="Histidine kinase-like ATPase, C-terminal domain"/>
    <property type="match status" value="1"/>
</dbReference>
<evidence type="ECO:0000256" key="10">
    <source>
        <dbReference type="ARBA" id="ARBA00023012"/>
    </source>
</evidence>
<sequence length="499" mass="58030">MKHLKKHKEKVVYRSVVNKWWLIIVATIFTLLSVSLYILVVGVIRQEQNNKIEQNKQYTQAVIEVLAEGDQVLTPEIVVNSLEKAYTYRPKNNVYSQIIAADAMISSDVDLQVYNTSKERLFQTQNWYYPTRLEADFFNDYVQLERGKFEIQSGGPVFSKDDRVLLGYVYITNRLTHFQKMKSQVYYTFFKLLLIIFIITIIIGRILAKRMFIPIRNIQTVISTINDENISIKRLEVPNTNDELALVAIRFNELLDKITFYIDQQKQFVEDVSHELRTPVAIVEGHLSLLNRWGKDDPVILEESLASSLAELQRMKNLVQEMLDLSRAPEISEQYKDSETNVYEAVQTVVNNFIVLYEDFEFIFDTDLPYELVCPIYLNHFEQILIILMDNAVKYSLDRKEIIVSLSRNTNDVEINIQDFGMGMSEENRKKVFSRFYRVDKARSRERGGNGLGLSIAKELVESYGGSIEVNSVLNSGSVFRIKLPVKRELKDIEIIKQY</sequence>
<dbReference type="InterPro" id="IPR050398">
    <property type="entry name" value="HssS/ArlS-like"/>
</dbReference>
<keyword evidence="11 12" id="KW-0472">Membrane</keyword>
<feature type="transmembrane region" description="Helical" evidence="12">
    <location>
        <begin position="20"/>
        <end position="44"/>
    </location>
</feature>
<evidence type="ECO:0000256" key="1">
    <source>
        <dbReference type="ARBA" id="ARBA00000085"/>
    </source>
</evidence>
<dbReference type="InterPro" id="IPR041610">
    <property type="entry name" value="ArlS_N"/>
</dbReference>
<feature type="domain" description="Histidine kinase" evidence="13">
    <location>
        <begin position="271"/>
        <end position="488"/>
    </location>
</feature>
<evidence type="ECO:0000256" key="8">
    <source>
        <dbReference type="ARBA" id="ARBA00022777"/>
    </source>
</evidence>
<dbReference type="PROSITE" id="PS50885">
    <property type="entry name" value="HAMP"/>
    <property type="match status" value="1"/>
</dbReference>
<dbReference type="PRINTS" id="PR00344">
    <property type="entry name" value="BCTRLSENSOR"/>
</dbReference>
<dbReference type="CDD" id="cd00082">
    <property type="entry name" value="HisKA"/>
    <property type="match status" value="1"/>
</dbReference>
<evidence type="ECO:0000256" key="7">
    <source>
        <dbReference type="ARBA" id="ARBA00022692"/>
    </source>
</evidence>
<dbReference type="InterPro" id="IPR003594">
    <property type="entry name" value="HATPase_dom"/>
</dbReference>
<keyword evidence="9 12" id="KW-1133">Transmembrane helix</keyword>
<dbReference type="InterPro" id="IPR003660">
    <property type="entry name" value="HAMP_dom"/>
</dbReference>
<proteinExistence type="predicted"/>
<dbReference type="Gene3D" id="1.10.287.130">
    <property type="match status" value="1"/>
</dbReference>
<keyword evidence="16" id="KW-1185">Reference proteome</keyword>
<dbReference type="PANTHER" id="PTHR45528:SF12">
    <property type="entry name" value="SENSOR HISTIDINE KINASE ARSS"/>
    <property type="match status" value="1"/>
</dbReference>
<protein>
    <recommendedName>
        <fullName evidence="4">Signal transduction histidine-protein kinase ArlS</fullName>
        <ecNumber evidence="3">2.7.13.3</ecNumber>
    </recommendedName>
</protein>
<evidence type="ECO:0000256" key="2">
    <source>
        <dbReference type="ARBA" id="ARBA00004141"/>
    </source>
</evidence>
<dbReference type="AlphaFoldDB" id="A0A1H9PLT5"/>
<dbReference type="GO" id="GO:0016020">
    <property type="term" value="C:membrane"/>
    <property type="evidence" value="ECO:0007669"/>
    <property type="project" value="UniProtKB-SubCell"/>
</dbReference>
<dbReference type="SMART" id="SM00388">
    <property type="entry name" value="HisKA"/>
    <property type="match status" value="1"/>
</dbReference>
<dbReference type="InterPro" id="IPR003661">
    <property type="entry name" value="HisK_dim/P_dom"/>
</dbReference>
<dbReference type="FunFam" id="3.30.565.10:FF:000006">
    <property type="entry name" value="Sensor histidine kinase WalK"/>
    <property type="match status" value="1"/>
</dbReference>
<feature type="transmembrane region" description="Helical" evidence="12">
    <location>
        <begin position="185"/>
        <end position="208"/>
    </location>
</feature>
<name>A0A1H9PLT5_9LACT</name>
<evidence type="ECO:0000256" key="12">
    <source>
        <dbReference type="SAM" id="Phobius"/>
    </source>
</evidence>
<evidence type="ECO:0000256" key="9">
    <source>
        <dbReference type="ARBA" id="ARBA00022989"/>
    </source>
</evidence>
<evidence type="ECO:0000256" key="6">
    <source>
        <dbReference type="ARBA" id="ARBA00022679"/>
    </source>
</evidence>
<evidence type="ECO:0000256" key="11">
    <source>
        <dbReference type="ARBA" id="ARBA00023136"/>
    </source>
</evidence>